<feature type="signal peptide" evidence="2">
    <location>
        <begin position="1"/>
        <end position="23"/>
    </location>
</feature>
<dbReference type="GO" id="GO:0008237">
    <property type="term" value="F:metallopeptidase activity"/>
    <property type="evidence" value="ECO:0007669"/>
    <property type="project" value="UniProtKB-KW"/>
</dbReference>
<dbReference type="HOGENOM" id="CLU_068923_1_0_1"/>
<keyword evidence="3" id="KW-0378">Hydrolase</keyword>
<dbReference type="GeneID" id="19467023"/>
<evidence type="ECO:0000256" key="1">
    <source>
        <dbReference type="SAM" id="MobiDB-lite"/>
    </source>
</evidence>
<feature type="compositionally biased region" description="Basic and acidic residues" evidence="1">
    <location>
        <begin position="50"/>
        <end position="63"/>
    </location>
</feature>
<feature type="region of interest" description="Disordered" evidence="1">
    <location>
        <begin position="28"/>
        <end position="63"/>
    </location>
</feature>
<dbReference type="AlphaFoldDB" id="S3CC03"/>
<accession>S3CC03</accession>
<dbReference type="RefSeq" id="XP_008088210.1">
    <property type="nucleotide sequence ID" value="XM_008090019.1"/>
</dbReference>
<feature type="chain" id="PRO_5004507064" evidence="2">
    <location>
        <begin position="24"/>
        <end position="340"/>
    </location>
</feature>
<keyword evidence="4" id="KW-1185">Reference proteome</keyword>
<evidence type="ECO:0000313" key="4">
    <source>
        <dbReference type="Proteomes" id="UP000016922"/>
    </source>
</evidence>
<protein>
    <submittedName>
        <fullName evidence="3">Metalloproteases (Zincins), catalytic</fullName>
    </submittedName>
</protein>
<keyword evidence="3" id="KW-0482">Metalloprotease</keyword>
<dbReference type="Proteomes" id="UP000016922">
    <property type="component" value="Unassembled WGS sequence"/>
</dbReference>
<name>S3CC03_GLAL2</name>
<organism evidence="3 4">
    <name type="scientific">Glarea lozoyensis (strain ATCC 20868 / MF5171)</name>
    <dbReference type="NCBI Taxonomy" id="1116229"/>
    <lineage>
        <taxon>Eukaryota</taxon>
        <taxon>Fungi</taxon>
        <taxon>Dikarya</taxon>
        <taxon>Ascomycota</taxon>
        <taxon>Pezizomycotina</taxon>
        <taxon>Leotiomycetes</taxon>
        <taxon>Helotiales</taxon>
        <taxon>Helotiaceae</taxon>
        <taxon>Glarea</taxon>
    </lineage>
</organism>
<dbReference type="Gene3D" id="3.40.390.10">
    <property type="entry name" value="Collagenase (Catalytic Domain)"/>
    <property type="match status" value="1"/>
</dbReference>
<reference evidence="3 4" key="1">
    <citation type="journal article" date="2013" name="BMC Genomics">
        <title>Genomics-driven discovery of the pneumocandin biosynthetic gene cluster in the fungus Glarea lozoyensis.</title>
        <authorList>
            <person name="Chen L."/>
            <person name="Yue Q."/>
            <person name="Zhang X."/>
            <person name="Xiang M."/>
            <person name="Wang C."/>
            <person name="Li S."/>
            <person name="Che Y."/>
            <person name="Ortiz-Lopez F.J."/>
            <person name="Bills G.F."/>
            <person name="Liu X."/>
            <person name="An Z."/>
        </authorList>
    </citation>
    <scope>NUCLEOTIDE SEQUENCE [LARGE SCALE GENOMIC DNA]</scope>
    <source>
        <strain evidence="4">ATCC 20868 / MF5171</strain>
    </source>
</reference>
<dbReference type="GO" id="GO:0006508">
    <property type="term" value="P:proteolysis"/>
    <property type="evidence" value="ECO:0007669"/>
    <property type="project" value="UniProtKB-KW"/>
</dbReference>
<dbReference type="SUPFAM" id="SSF55486">
    <property type="entry name" value="Metalloproteases ('zincins'), catalytic domain"/>
    <property type="match status" value="1"/>
</dbReference>
<gene>
    <name evidence="3" type="ORF">GLAREA_07972</name>
</gene>
<dbReference type="KEGG" id="glz:GLAREA_07972"/>
<sequence>MHNSVLFVAVCLGLVFCSAYTQASSAPVVPQSEPAEPLPPDQAELPDQTPPEHKLPSSENWAEGKDLHRIERRQIALPLPPDIHIVDEDGLQDGNYIDPKGGPPFPPMSYFFPRTFLDPACDKEKLLEAWEHVKQIVEAQTGDIEDYDYNLPHSIWLGDEWNAVGNPVLQGRSEAIAENLKRIANLFNGVIDDNEMFVWRCTEPLVDESVCFVKKTNREVIATTAKHWNERTKMREQMIMFCPLFFQQPAITDIIRNYFNDQIAQRYMENFYGSTAQFMLHEMWHWGVVSDPPTLDYKYGIEEAYELARTDGTKVAYVNADSYTYDGLAIYIQQAYFSSI</sequence>
<proteinExistence type="predicted"/>
<keyword evidence="2" id="KW-0732">Signal</keyword>
<evidence type="ECO:0000313" key="3">
    <source>
        <dbReference type="EMBL" id="EPE24122.1"/>
    </source>
</evidence>
<dbReference type="InterPro" id="IPR024079">
    <property type="entry name" value="MetalloPept_cat_dom_sf"/>
</dbReference>
<dbReference type="EMBL" id="KE145373">
    <property type="protein sequence ID" value="EPE24122.1"/>
    <property type="molecule type" value="Genomic_DNA"/>
</dbReference>
<evidence type="ECO:0000256" key="2">
    <source>
        <dbReference type="SAM" id="SignalP"/>
    </source>
</evidence>
<keyword evidence="3" id="KW-0645">Protease</keyword>